<keyword evidence="2" id="KW-0143">Chaperone</keyword>
<accession>A0ABS2MX82</accession>
<dbReference type="Gene3D" id="1.10.4190.10">
    <property type="entry name" value="Urease accessory protein UreF"/>
    <property type="match status" value="1"/>
</dbReference>
<evidence type="ECO:0000313" key="4">
    <source>
        <dbReference type="Proteomes" id="UP001296943"/>
    </source>
</evidence>
<dbReference type="PANTHER" id="PTHR33620:SF1">
    <property type="entry name" value="UREASE ACCESSORY PROTEIN F"/>
    <property type="match status" value="1"/>
</dbReference>
<dbReference type="EMBL" id="JAFBDR010000003">
    <property type="protein sequence ID" value="MBM7570477.1"/>
    <property type="molecule type" value="Genomic_DNA"/>
</dbReference>
<sequence length="202" mass="23090">METYIQSDHIRTKQDLFDFCSMYVHENLVYTDAIFVKEAFEKVQASDWDGLIRLENICDASKNAEETRVASRMMGKQFLQAILPVFESESLLRWKQLLDNKAIKGHFPITYSIYAVEMGYDLFTTMLTFIYSSTVGLVHNAVRAIPLGQKAGIQVIHQLIPEISYGAKNAMDKQLKDLSNHAVGLELSSMQHKFLQSRLFIS</sequence>
<dbReference type="Proteomes" id="UP001296943">
    <property type="component" value="Unassembled WGS sequence"/>
</dbReference>
<gene>
    <name evidence="3" type="ORF">JOC48_000955</name>
</gene>
<reference evidence="3 4" key="1">
    <citation type="submission" date="2021-01" db="EMBL/GenBank/DDBJ databases">
        <title>Genomic Encyclopedia of Type Strains, Phase IV (KMG-IV): sequencing the most valuable type-strain genomes for metagenomic binning, comparative biology and taxonomic classification.</title>
        <authorList>
            <person name="Goeker M."/>
        </authorList>
    </citation>
    <scope>NUCLEOTIDE SEQUENCE [LARGE SCALE GENOMIC DNA]</scope>
    <source>
        <strain evidence="3 4">DSM 23711</strain>
    </source>
</reference>
<proteinExistence type="predicted"/>
<dbReference type="InterPro" id="IPR038277">
    <property type="entry name" value="UreF_sf"/>
</dbReference>
<dbReference type="Pfam" id="PF01730">
    <property type="entry name" value="UreF"/>
    <property type="match status" value="1"/>
</dbReference>
<dbReference type="PIRSF" id="PIRSF009467">
    <property type="entry name" value="Ureas_acces_UreF"/>
    <property type="match status" value="1"/>
</dbReference>
<keyword evidence="4" id="KW-1185">Reference proteome</keyword>
<comment type="caution">
    <text evidence="3">The sequence shown here is derived from an EMBL/GenBank/DDBJ whole genome shotgun (WGS) entry which is preliminary data.</text>
</comment>
<evidence type="ECO:0000256" key="1">
    <source>
        <dbReference type="ARBA" id="ARBA00022988"/>
    </source>
</evidence>
<organism evidence="3 4">
    <name type="scientific">Aquibacillus albus</name>
    <dbReference type="NCBI Taxonomy" id="1168171"/>
    <lineage>
        <taxon>Bacteria</taxon>
        <taxon>Bacillati</taxon>
        <taxon>Bacillota</taxon>
        <taxon>Bacilli</taxon>
        <taxon>Bacillales</taxon>
        <taxon>Bacillaceae</taxon>
        <taxon>Aquibacillus</taxon>
    </lineage>
</organism>
<name>A0ABS2MX82_9BACI</name>
<keyword evidence="1" id="KW-0996">Nickel insertion</keyword>
<evidence type="ECO:0000256" key="2">
    <source>
        <dbReference type="ARBA" id="ARBA00023186"/>
    </source>
</evidence>
<protein>
    <submittedName>
        <fullName evidence="3">Urease accessory protein</fullName>
    </submittedName>
</protein>
<dbReference type="InterPro" id="IPR002639">
    <property type="entry name" value="UreF"/>
</dbReference>
<dbReference type="PANTHER" id="PTHR33620">
    <property type="entry name" value="UREASE ACCESSORY PROTEIN F"/>
    <property type="match status" value="1"/>
</dbReference>
<evidence type="ECO:0000313" key="3">
    <source>
        <dbReference type="EMBL" id="MBM7570477.1"/>
    </source>
</evidence>